<dbReference type="Gene3D" id="3.30.160.100">
    <property type="entry name" value="Ribosome hibernation promotion factor-like"/>
    <property type="match status" value="1"/>
</dbReference>
<sequence length="103" mass="11063">MKVQLNTDKNVQADESLVNHAQEALETALGRFGDQILRVEVHVSDVNGGKSGDNDKHCTMEARVENRPPVVASHDADTVRAAVTGAARKLQRVLDSSFGKLGA</sequence>
<name>A0A1T4LJY8_9GAMM</name>
<dbReference type="OrthoDB" id="121633at2"/>
<dbReference type="InterPro" id="IPR036567">
    <property type="entry name" value="RHF-like"/>
</dbReference>
<dbReference type="InterPro" id="IPR003489">
    <property type="entry name" value="RHF/RaiA"/>
</dbReference>
<evidence type="ECO:0000313" key="2">
    <source>
        <dbReference type="EMBL" id="SJZ54936.1"/>
    </source>
</evidence>
<dbReference type="EMBL" id="FUXP01000001">
    <property type="protein sequence ID" value="SJZ54936.1"/>
    <property type="molecule type" value="Genomic_DNA"/>
</dbReference>
<keyword evidence="2" id="KW-0687">Ribonucleoprotein</keyword>
<dbReference type="Proteomes" id="UP000190061">
    <property type="component" value="Unassembled WGS sequence"/>
</dbReference>
<dbReference type="STRING" id="1122188.SAMN02745674_00043"/>
<organism evidence="2 3">
    <name type="scientific">Lysobacter spongiicola DSM 21749</name>
    <dbReference type="NCBI Taxonomy" id="1122188"/>
    <lineage>
        <taxon>Bacteria</taxon>
        <taxon>Pseudomonadati</taxon>
        <taxon>Pseudomonadota</taxon>
        <taxon>Gammaproteobacteria</taxon>
        <taxon>Lysobacterales</taxon>
        <taxon>Lysobacteraceae</taxon>
        <taxon>Novilysobacter</taxon>
    </lineage>
</organism>
<dbReference type="Pfam" id="PF02482">
    <property type="entry name" value="Ribosomal_S30AE"/>
    <property type="match status" value="1"/>
</dbReference>
<dbReference type="RefSeq" id="WP_078756718.1">
    <property type="nucleotide sequence ID" value="NZ_FUXP01000001.1"/>
</dbReference>
<dbReference type="GO" id="GO:0005840">
    <property type="term" value="C:ribosome"/>
    <property type="evidence" value="ECO:0007669"/>
    <property type="project" value="UniProtKB-KW"/>
</dbReference>
<dbReference type="SUPFAM" id="SSF69754">
    <property type="entry name" value="Ribosome binding protein Y (YfiA homologue)"/>
    <property type="match status" value="1"/>
</dbReference>
<evidence type="ECO:0000256" key="1">
    <source>
        <dbReference type="SAM" id="MobiDB-lite"/>
    </source>
</evidence>
<feature type="compositionally biased region" description="Basic and acidic residues" evidence="1">
    <location>
        <begin position="52"/>
        <end position="66"/>
    </location>
</feature>
<dbReference type="AlphaFoldDB" id="A0A1T4LJY8"/>
<keyword evidence="2" id="KW-0689">Ribosomal protein</keyword>
<gene>
    <name evidence="2" type="ORF">SAMN02745674_00043</name>
</gene>
<proteinExistence type="predicted"/>
<feature type="region of interest" description="Disordered" evidence="1">
    <location>
        <begin position="45"/>
        <end position="68"/>
    </location>
</feature>
<reference evidence="2 3" key="1">
    <citation type="submission" date="2017-02" db="EMBL/GenBank/DDBJ databases">
        <authorList>
            <person name="Peterson S.W."/>
        </authorList>
    </citation>
    <scope>NUCLEOTIDE SEQUENCE [LARGE SCALE GENOMIC DNA]</scope>
    <source>
        <strain evidence="2 3">DSM 21749</strain>
    </source>
</reference>
<evidence type="ECO:0000313" key="3">
    <source>
        <dbReference type="Proteomes" id="UP000190061"/>
    </source>
</evidence>
<accession>A0A1T4LJY8</accession>
<keyword evidence="3" id="KW-1185">Reference proteome</keyword>
<protein>
    <submittedName>
        <fullName evidence="2">Sigma 54 modulation protein / S30EA ribosomal protein</fullName>
    </submittedName>
</protein>